<evidence type="ECO:0000313" key="2">
    <source>
        <dbReference type="EMBL" id="KAF7322265.1"/>
    </source>
</evidence>
<dbReference type="AlphaFoldDB" id="A0A8H6TNG5"/>
<evidence type="ECO:0000256" key="1">
    <source>
        <dbReference type="SAM" id="MobiDB-lite"/>
    </source>
</evidence>
<accession>A0A8H6TNG5</accession>
<sequence length="414" mass="46718">MEKAGRESGSNEGRRHRLGRRRPPRNFFDALPNELLSEIFLHYIPPYPYTVSFAGPGSPTYLCGICRRWRDVAIANPQLWRAFEFLYGQEEKAELALAWLERSSPCLIAITIDFLAAEDGLPPRAAKVLDAIIANRTRWGHIDFYLPLPVDISRCAGLAPHLSDLTLMVNYPLGQGDEEEPKFDAFTDVPCLRKLQLGGLGHDISTFPWTQITTLGLYYVQLALSASSLQQCLNLVECKLLLQDVFPEVDELFDITLPRVKVFVLLVDHPPREVYLDPDSEAGEWIFDEDLLQHFTLPGLERLLVSDLLLSVGVHEIEALVERSKCKLSKLQIARYRWYHERGTELAAQCAHSEIFFEVDVWTRTVVRGLDETARWATEPFWDCSGPGYLDGDMTSESDSSGVSGLCDDEAVSS</sequence>
<reference evidence="2" key="1">
    <citation type="submission" date="2020-05" db="EMBL/GenBank/DDBJ databases">
        <title>Mycena genomes resolve the evolution of fungal bioluminescence.</title>
        <authorList>
            <person name="Tsai I.J."/>
        </authorList>
    </citation>
    <scope>NUCLEOTIDE SEQUENCE</scope>
    <source>
        <strain evidence="2">110903Hualien_Pintung</strain>
    </source>
</reference>
<dbReference type="Proteomes" id="UP000613580">
    <property type="component" value="Unassembled WGS sequence"/>
</dbReference>
<organism evidence="2 3">
    <name type="scientific">Mycena chlorophos</name>
    <name type="common">Agaric fungus</name>
    <name type="synonym">Agaricus chlorophos</name>
    <dbReference type="NCBI Taxonomy" id="658473"/>
    <lineage>
        <taxon>Eukaryota</taxon>
        <taxon>Fungi</taxon>
        <taxon>Dikarya</taxon>
        <taxon>Basidiomycota</taxon>
        <taxon>Agaricomycotina</taxon>
        <taxon>Agaricomycetes</taxon>
        <taxon>Agaricomycetidae</taxon>
        <taxon>Agaricales</taxon>
        <taxon>Marasmiineae</taxon>
        <taxon>Mycenaceae</taxon>
        <taxon>Mycena</taxon>
    </lineage>
</organism>
<dbReference type="Gene3D" id="1.20.1280.50">
    <property type="match status" value="1"/>
</dbReference>
<feature type="region of interest" description="Disordered" evidence="1">
    <location>
        <begin position="395"/>
        <end position="414"/>
    </location>
</feature>
<protein>
    <submittedName>
        <fullName evidence="2">YDG domain-containing protein</fullName>
    </submittedName>
</protein>
<comment type="caution">
    <text evidence="2">The sequence shown here is derived from an EMBL/GenBank/DDBJ whole genome shotgun (WGS) entry which is preliminary data.</text>
</comment>
<dbReference type="InterPro" id="IPR036047">
    <property type="entry name" value="F-box-like_dom_sf"/>
</dbReference>
<gene>
    <name evidence="2" type="ORF">HMN09_00003900</name>
</gene>
<dbReference type="SUPFAM" id="SSF81383">
    <property type="entry name" value="F-box domain"/>
    <property type="match status" value="1"/>
</dbReference>
<feature type="region of interest" description="Disordered" evidence="1">
    <location>
        <begin position="1"/>
        <end position="21"/>
    </location>
</feature>
<evidence type="ECO:0000313" key="3">
    <source>
        <dbReference type="Proteomes" id="UP000613580"/>
    </source>
</evidence>
<name>A0A8H6TNG5_MYCCL</name>
<keyword evidence="3" id="KW-1185">Reference proteome</keyword>
<dbReference type="OrthoDB" id="3249706at2759"/>
<dbReference type="EMBL" id="JACAZE010000001">
    <property type="protein sequence ID" value="KAF7322265.1"/>
    <property type="molecule type" value="Genomic_DNA"/>
</dbReference>
<proteinExistence type="predicted"/>